<keyword evidence="2" id="KW-1185">Reference proteome</keyword>
<name>A0ABR0ZMD2_HUSHU</name>
<dbReference type="Proteomes" id="UP001369086">
    <property type="component" value="Unassembled WGS sequence"/>
</dbReference>
<gene>
    <name evidence="1" type="ORF">HHUSO_G11604</name>
</gene>
<evidence type="ECO:0000313" key="2">
    <source>
        <dbReference type="Proteomes" id="UP001369086"/>
    </source>
</evidence>
<comment type="caution">
    <text evidence="1">The sequence shown here is derived from an EMBL/GenBank/DDBJ whole genome shotgun (WGS) entry which is preliminary data.</text>
</comment>
<proteinExistence type="predicted"/>
<sequence length="85" mass="9905">MAALLGSELATNWKGLGSKRSFYDFKLQYVVVDAVHRNHLTKKAQDSEIETVAMLWHRNVRDRAVGRKEHLLKAMRKQQQEQNDI</sequence>
<reference evidence="1 2" key="1">
    <citation type="submission" date="2021-05" db="EMBL/GenBank/DDBJ databases">
        <authorList>
            <person name="Zahm M."/>
            <person name="Klopp C."/>
            <person name="Cabau C."/>
            <person name="Kuhl H."/>
            <person name="Suciu R."/>
            <person name="Ciorpac M."/>
            <person name="Holostenco D."/>
            <person name="Gessner J."/>
            <person name="Wuertz S."/>
            <person name="Hohne C."/>
            <person name="Stock M."/>
            <person name="Gislard M."/>
            <person name="Lluch J."/>
            <person name="Milhes M."/>
            <person name="Lampietro C."/>
            <person name="Lopez Roques C."/>
            <person name="Donnadieu C."/>
            <person name="Du K."/>
            <person name="Schartl M."/>
            <person name="Guiguen Y."/>
        </authorList>
    </citation>
    <scope>NUCLEOTIDE SEQUENCE [LARGE SCALE GENOMIC DNA]</scope>
    <source>
        <strain evidence="1">Hh-F2</strain>
        <tissue evidence="1">Blood</tissue>
    </source>
</reference>
<accession>A0ABR0ZMD2</accession>
<dbReference type="EMBL" id="JAHFZB010000009">
    <property type="protein sequence ID" value="KAK6485746.1"/>
    <property type="molecule type" value="Genomic_DNA"/>
</dbReference>
<evidence type="ECO:0000313" key="1">
    <source>
        <dbReference type="EMBL" id="KAK6485746.1"/>
    </source>
</evidence>
<organism evidence="1 2">
    <name type="scientific">Huso huso</name>
    <name type="common">Beluga</name>
    <name type="synonym">Acipenser huso</name>
    <dbReference type="NCBI Taxonomy" id="61971"/>
    <lineage>
        <taxon>Eukaryota</taxon>
        <taxon>Metazoa</taxon>
        <taxon>Chordata</taxon>
        <taxon>Craniata</taxon>
        <taxon>Vertebrata</taxon>
        <taxon>Euteleostomi</taxon>
        <taxon>Actinopterygii</taxon>
        <taxon>Chondrostei</taxon>
        <taxon>Acipenseriformes</taxon>
        <taxon>Acipenseridae</taxon>
        <taxon>Huso</taxon>
    </lineage>
</organism>
<protein>
    <submittedName>
        <fullName evidence="1">Uncharacterized protein</fullName>
    </submittedName>
</protein>